<accession>A0ABV9H8C5</accession>
<dbReference type="SUPFAM" id="SSF52540">
    <property type="entry name" value="P-loop containing nucleoside triphosphate hydrolases"/>
    <property type="match status" value="1"/>
</dbReference>
<keyword evidence="5 13" id="KW-0444">Lipid biosynthesis</keyword>
<dbReference type="PANTHER" id="PTHR42724">
    <property type="entry name" value="TETRAACYLDISACCHARIDE 4'-KINASE"/>
    <property type="match status" value="1"/>
</dbReference>
<evidence type="ECO:0000256" key="12">
    <source>
        <dbReference type="ARBA" id="ARBA00029757"/>
    </source>
</evidence>
<reference evidence="15" key="1">
    <citation type="journal article" date="2019" name="Int. J. Syst. Evol. Microbiol.">
        <title>The Global Catalogue of Microorganisms (GCM) 10K type strain sequencing project: providing services to taxonomists for standard genome sequencing and annotation.</title>
        <authorList>
            <consortium name="The Broad Institute Genomics Platform"/>
            <consortium name="The Broad Institute Genome Sequencing Center for Infectious Disease"/>
            <person name="Wu L."/>
            <person name="Ma J."/>
        </authorList>
    </citation>
    <scope>NUCLEOTIDE SEQUENCE [LARGE SCALE GENOMIC DNA]</scope>
    <source>
        <strain evidence="15">CGMCC 1.15731</strain>
    </source>
</reference>
<evidence type="ECO:0000256" key="4">
    <source>
        <dbReference type="ARBA" id="ARBA00016436"/>
    </source>
</evidence>
<keyword evidence="11 13" id="KW-0443">Lipid metabolism</keyword>
<sequence length="341" mass="36856">MAGKAPLFWWEKPDWRTCVLAPLSWIYGAVARHRMLAAVPPKVAAPVLCIGNYTVGGAGKTPTAIALARAARAKGLKPAIVSRGYGGSYKGLHLVDPDHDPASLVGDEPLLLAQHAPVALSAERFRAAERLIELGSNFIIMDDGFQSARLYADYALLVVDASRGIGNGCVIPAGPLRAPFPEQMGRTDALLVIGRGDAADFVVRQAARAARPVFHAHLQPSYDRQVAGQCFLAFAGIGNPDKFYASVREAGGKVIEMCSFPDHHPYSADEVRLLGDMAEKKQLGLITTAKDQVRLATMPDIEKAFLEKIAVLDVELQFDRSDAAGMIIDSTIERFDRRQQG</sequence>
<dbReference type="InterPro" id="IPR027417">
    <property type="entry name" value="P-loop_NTPase"/>
</dbReference>
<comment type="pathway">
    <text evidence="2 13">Glycolipid biosynthesis; lipid IV(A) biosynthesis; lipid IV(A) from (3R)-3-hydroxytetradecanoyl-[acyl-carrier-protein] and UDP-N-acetyl-alpha-D-glucosamine: step 6/6.</text>
</comment>
<dbReference type="HAMAP" id="MF_00409">
    <property type="entry name" value="LpxK"/>
    <property type="match status" value="1"/>
</dbReference>
<dbReference type="NCBIfam" id="TIGR00682">
    <property type="entry name" value="lpxK"/>
    <property type="match status" value="1"/>
</dbReference>
<comment type="catalytic activity">
    <reaction evidence="13">
        <text>a lipid A disaccharide + ATP = a lipid IVA + ADP + H(+)</text>
        <dbReference type="Rhea" id="RHEA:67840"/>
        <dbReference type="ChEBI" id="CHEBI:15378"/>
        <dbReference type="ChEBI" id="CHEBI:30616"/>
        <dbReference type="ChEBI" id="CHEBI:176343"/>
        <dbReference type="ChEBI" id="CHEBI:176425"/>
        <dbReference type="ChEBI" id="CHEBI:456216"/>
        <dbReference type="EC" id="2.7.1.130"/>
    </reaction>
</comment>
<dbReference type="PANTHER" id="PTHR42724:SF1">
    <property type="entry name" value="TETRAACYLDISACCHARIDE 4'-KINASE, MITOCHONDRIAL-RELATED"/>
    <property type="match status" value="1"/>
</dbReference>
<evidence type="ECO:0000256" key="2">
    <source>
        <dbReference type="ARBA" id="ARBA00004870"/>
    </source>
</evidence>
<evidence type="ECO:0000256" key="11">
    <source>
        <dbReference type="ARBA" id="ARBA00023098"/>
    </source>
</evidence>
<evidence type="ECO:0000256" key="8">
    <source>
        <dbReference type="ARBA" id="ARBA00022741"/>
    </source>
</evidence>
<dbReference type="Proteomes" id="UP001596042">
    <property type="component" value="Unassembled WGS sequence"/>
</dbReference>
<keyword evidence="6 13" id="KW-0441">Lipid A biosynthesis</keyword>
<evidence type="ECO:0000256" key="13">
    <source>
        <dbReference type="HAMAP-Rule" id="MF_00409"/>
    </source>
</evidence>
<evidence type="ECO:0000256" key="6">
    <source>
        <dbReference type="ARBA" id="ARBA00022556"/>
    </source>
</evidence>
<keyword evidence="10 13" id="KW-0067">ATP-binding</keyword>
<evidence type="ECO:0000313" key="15">
    <source>
        <dbReference type="Proteomes" id="UP001596042"/>
    </source>
</evidence>
<evidence type="ECO:0000256" key="10">
    <source>
        <dbReference type="ARBA" id="ARBA00022840"/>
    </source>
</evidence>
<keyword evidence="9 13" id="KW-0418">Kinase</keyword>
<organism evidence="14 15">
    <name type="scientific">Daeguia caeni</name>
    <dbReference type="NCBI Taxonomy" id="439612"/>
    <lineage>
        <taxon>Bacteria</taxon>
        <taxon>Pseudomonadati</taxon>
        <taxon>Pseudomonadota</taxon>
        <taxon>Alphaproteobacteria</taxon>
        <taxon>Hyphomicrobiales</taxon>
        <taxon>Brucellaceae</taxon>
        <taxon>Daeguia</taxon>
    </lineage>
</organism>
<keyword evidence="7 13" id="KW-0808">Transferase</keyword>
<dbReference type="EC" id="2.7.1.130" evidence="3 13"/>
<comment type="similarity">
    <text evidence="13">Belongs to the LpxK family.</text>
</comment>
<evidence type="ECO:0000256" key="5">
    <source>
        <dbReference type="ARBA" id="ARBA00022516"/>
    </source>
</evidence>
<dbReference type="InterPro" id="IPR003758">
    <property type="entry name" value="LpxK"/>
</dbReference>
<evidence type="ECO:0000256" key="3">
    <source>
        <dbReference type="ARBA" id="ARBA00012071"/>
    </source>
</evidence>
<comment type="caution">
    <text evidence="14">The sequence shown here is derived from an EMBL/GenBank/DDBJ whole genome shotgun (WGS) entry which is preliminary data.</text>
</comment>
<comment type="function">
    <text evidence="1 13">Transfers the gamma-phosphate of ATP to the 4'-position of a tetraacyldisaccharide 1-phosphate intermediate (termed DS-1-P) to form tetraacyldisaccharide 1,4'-bis-phosphate (lipid IVA).</text>
</comment>
<feature type="binding site" evidence="13">
    <location>
        <begin position="54"/>
        <end position="61"/>
    </location>
    <ligand>
        <name>ATP</name>
        <dbReference type="ChEBI" id="CHEBI:30616"/>
    </ligand>
</feature>
<evidence type="ECO:0000313" key="14">
    <source>
        <dbReference type="EMBL" id="MFC4625902.1"/>
    </source>
</evidence>
<keyword evidence="15" id="KW-1185">Reference proteome</keyword>
<dbReference type="Pfam" id="PF02606">
    <property type="entry name" value="LpxK"/>
    <property type="match status" value="1"/>
</dbReference>
<dbReference type="RefSeq" id="WP_374833576.1">
    <property type="nucleotide sequence ID" value="NZ_JBHEEZ010000027.1"/>
</dbReference>
<keyword evidence="8 13" id="KW-0547">Nucleotide-binding</keyword>
<proteinExistence type="inferred from homology"/>
<gene>
    <name evidence="13 14" type="primary">lpxK</name>
    <name evidence="14" type="ORF">ACFO1V_11895</name>
</gene>
<protein>
    <recommendedName>
        <fullName evidence="4 13">Tetraacyldisaccharide 4'-kinase</fullName>
        <ecNumber evidence="3 13">2.7.1.130</ecNumber>
    </recommendedName>
    <alternativeName>
        <fullName evidence="12 13">Lipid A 4'-kinase</fullName>
    </alternativeName>
</protein>
<evidence type="ECO:0000256" key="1">
    <source>
        <dbReference type="ARBA" id="ARBA00002274"/>
    </source>
</evidence>
<dbReference type="EMBL" id="JBHSEL010000117">
    <property type="protein sequence ID" value="MFC4625902.1"/>
    <property type="molecule type" value="Genomic_DNA"/>
</dbReference>
<dbReference type="GO" id="GO:0009029">
    <property type="term" value="F:lipid-A 4'-kinase activity"/>
    <property type="evidence" value="ECO:0007669"/>
    <property type="project" value="UniProtKB-EC"/>
</dbReference>
<evidence type="ECO:0000256" key="9">
    <source>
        <dbReference type="ARBA" id="ARBA00022777"/>
    </source>
</evidence>
<evidence type="ECO:0000256" key="7">
    <source>
        <dbReference type="ARBA" id="ARBA00022679"/>
    </source>
</evidence>
<name>A0ABV9H8C5_9HYPH</name>